<feature type="transmembrane region" description="Helical" evidence="5">
    <location>
        <begin position="194"/>
        <end position="218"/>
    </location>
</feature>
<evidence type="ECO:0000256" key="5">
    <source>
        <dbReference type="SAM" id="Phobius"/>
    </source>
</evidence>
<dbReference type="EMBL" id="CP038151">
    <property type="protein sequence ID" value="QBR03657.1"/>
    <property type="molecule type" value="Genomic_DNA"/>
</dbReference>
<keyword evidence="4 5" id="KW-0472">Membrane</keyword>
<reference evidence="7 8" key="1">
    <citation type="submission" date="2019-03" db="EMBL/GenBank/DDBJ databases">
        <title>Paraburkholderia sp. 7MH5, isolated from subtropical forest soil.</title>
        <authorList>
            <person name="Gao Z.-H."/>
            <person name="Qiu L.-H."/>
        </authorList>
    </citation>
    <scope>NUCLEOTIDE SEQUENCE [LARGE SCALE GENOMIC DNA]</scope>
    <source>
        <strain evidence="7 8">7MH5</strain>
    </source>
</reference>
<comment type="subcellular location">
    <subcellularLocation>
        <location evidence="1">Membrane</location>
        <topology evidence="1">Multi-pass membrane protein</topology>
    </subcellularLocation>
</comment>
<dbReference type="GO" id="GO:0046943">
    <property type="term" value="F:carboxylic acid transmembrane transporter activity"/>
    <property type="evidence" value="ECO:0007669"/>
    <property type="project" value="TreeGrafter"/>
</dbReference>
<keyword evidence="8" id="KW-1185">Reference proteome</keyword>
<sequence>MPSRKLHVDQKKPQIQRIQMETNQRIDVAAVINDARFSPLQWRIFTLLFIIIVIDGYDTQSIAFVAPAISAQWKLAPSAFGPIFSAGLTGTVLGAVLFGMAADHFGRRRPIILSVALFGILTWFCSIADTYTQLLVYRLLAGIGLGGALVNFLALASEYAPERLRNTAVTISMWGFPLGAVVGGAFAGRMIEHFGWASIFHLGAVLPLLCVPLLMFLLPESIRYATLSDRHRDGIARMLSRIDESRKYSADQTFYVAEVSTSRGSFLALFRNGFGIHTVLLWFTLFSSLCVTYCLINWIPSLLKQIGMPLQLAVMGTAMINFAAIVGSLFVVRIAKRHTLRRLAYAYLFGAFAIAGIGLSGSHTVPVMTCIFFTGFFMIGAQLAVTAYITGFYPTSIRGTGVGWSQGVGRFGSLLGPLAGGFVLSVTAQPSQMFLLCAIPSVAAALALFLLAHISAREPASSSSTLQAAPRQQ</sequence>
<proteinExistence type="predicted"/>
<feature type="domain" description="Major facilitator superfamily (MFS) profile" evidence="6">
    <location>
        <begin position="44"/>
        <end position="456"/>
    </location>
</feature>
<dbReference type="AlphaFoldDB" id="A0A4P7D8B1"/>
<dbReference type="GO" id="GO:0005886">
    <property type="term" value="C:plasma membrane"/>
    <property type="evidence" value="ECO:0007669"/>
    <property type="project" value="TreeGrafter"/>
</dbReference>
<evidence type="ECO:0000259" key="6">
    <source>
        <dbReference type="PROSITE" id="PS50850"/>
    </source>
</evidence>
<name>A0A4P7D8B1_9BURK</name>
<keyword evidence="3 5" id="KW-1133">Transmembrane helix</keyword>
<gene>
    <name evidence="7" type="ORF">E1956_41865</name>
</gene>
<dbReference type="SUPFAM" id="SSF103473">
    <property type="entry name" value="MFS general substrate transporter"/>
    <property type="match status" value="1"/>
</dbReference>
<dbReference type="PROSITE" id="PS50850">
    <property type="entry name" value="MFS"/>
    <property type="match status" value="1"/>
</dbReference>
<dbReference type="Pfam" id="PF07690">
    <property type="entry name" value="MFS_1"/>
    <property type="match status" value="1"/>
</dbReference>
<dbReference type="PANTHER" id="PTHR23508">
    <property type="entry name" value="CARBOXYLIC ACID TRANSPORTER PROTEIN HOMOLOG"/>
    <property type="match status" value="1"/>
</dbReference>
<evidence type="ECO:0000256" key="1">
    <source>
        <dbReference type="ARBA" id="ARBA00004141"/>
    </source>
</evidence>
<evidence type="ECO:0000313" key="7">
    <source>
        <dbReference type="EMBL" id="QBR03657.1"/>
    </source>
</evidence>
<feature type="transmembrane region" description="Helical" evidence="5">
    <location>
        <begin position="312"/>
        <end position="332"/>
    </location>
</feature>
<feature type="transmembrane region" description="Helical" evidence="5">
    <location>
        <begin position="44"/>
        <end position="69"/>
    </location>
</feature>
<dbReference type="InterPro" id="IPR011701">
    <property type="entry name" value="MFS"/>
</dbReference>
<dbReference type="PANTHER" id="PTHR23508:SF10">
    <property type="entry name" value="CARBOXYLIC ACID TRANSPORTER PROTEIN HOMOLOG"/>
    <property type="match status" value="1"/>
</dbReference>
<dbReference type="PROSITE" id="PS00217">
    <property type="entry name" value="SUGAR_TRANSPORT_2"/>
    <property type="match status" value="1"/>
</dbReference>
<evidence type="ECO:0000256" key="3">
    <source>
        <dbReference type="ARBA" id="ARBA00022989"/>
    </source>
</evidence>
<dbReference type="OrthoDB" id="7066727at2"/>
<dbReference type="Proteomes" id="UP000295727">
    <property type="component" value="Chromosome 4"/>
</dbReference>
<dbReference type="KEGG" id="ppai:E1956_41865"/>
<feature type="transmembrane region" description="Helical" evidence="5">
    <location>
        <begin position="135"/>
        <end position="156"/>
    </location>
</feature>
<dbReference type="InterPro" id="IPR036259">
    <property type="entry name" value="MFS_trans_sf"/>
</dbReference>
<evidence type="ECO:0000313" key="8">
    <source>
        <dbReference type="Proteomes" id="UP000295727"/>
    </source>
</evidence>
<feature type="transmembrane region" description="Helical" evidence="5">
    <location>
        <begin position="111"/>
        <end position="129"/>
    </location>
</feature>
<keyword evidence="2 5" id="KW-0812">Transmembrane</keyword>
<dbReference type="CDD" id="cd17365">
    <property type="entry name" value="MFS_PcaK_like"/>
    <property type="match status" value="1"/>
</dbReference>
<accession>A0A4P7D8B1</accession>
<feature type="transmembrane region" description="Helical" evidence="5">
    <location>
        <begin position="279"/>
        <end position="300"/>
    </location>
</feature>
<feature type="transmembrane region" description="Helical" evidence="5">
    <location>
        <begin position="75"/>
        <end position="99"/>
    </location>
</feature>
<dbReference type="Gene3D" id="1.20.1250.20">
    <property type="entry name" value="MFS general substrate transporter like domains"/>
    <property type="match status" value="1"/>
</dbReference>
<feature type="transmembrane region" description="Helical" evidence="5">
    <location>
        <begin position="433"/>
        <end position="454"/>
    </location>
</feature>
<feature type="transmembrane region" description="Helical" evidence="5">
    <location>
        <begin position="168"/>
        <end position="188"/>
    </location>
</feature>
<evidence type="ECO:0000256" key="2">
    <source>
        <dbReference type="ARBA" id="ARBA00022692"/>
    </source>
</evidence>
<protein>
    <submittedName>
        <fullName evidence="7">MFS transporter</fullName>
    </submittedName>
</protein>
<feature type="transmembrane region" description="Helical" evidence="5">
    <location>
        <begin position="371"/>
        <end position="395"/>
    </location>
</feature>
<feature type="transmembrane region" description="Helical" evidence="5">
    <location>
        <begin position="344"/>
        <end position="365"/>
    </location>
</feature>
<dbReference type="InterPro" id="IPR005829">
    <property type="entry name" value="Sugar_transporter_CS"/>
</dbReference>
<organism evidence="7 8">
    <name type="scientific">Paraburkholderia pallida</name>
    <dbReference type="NCBI Taxonomy" id="2547399"/>
    <lineage>
        <taxon>Bacteria</taxon>
        <taxon>Pseudomonadati</taxon>
        <taxon>Pseudomonadota</taxon>
        <taxon>Betaproteobacteria</taxon>
        <taxon>Burkholderiales</taxon>
        <taxon>Burkholderiaceae</taxon>
        <taxon>Paraburkholderia</taxon>
    </lineage>
</organism>
<evidence type="ECO:0000256" key="4">
    <source>
        <dbReference type="ARBA" id="ARBA00023136"/>
    </source>
</evidence>
<dbReference type="InterPro" id="IPR020846">
    <property type="entry name" value="MFS_dom"/>
</dbReference>
<feature type="transmembrane region" description="Helical" evidence="5">
    <location>
        <begin position="407"/>
        <end position="427"/>
    </location>
</feature>